<comment type="caution">
    <text evidence="2">The sequence shown here is derived from an EMBL/GenBank/DDBJ whole genome shotgun (WGS) entry which is preliminary data.</text>
</comment>
<dbReference type="Pfam" id="PF05623">
    <property type="entry name" value="DUF789"/>
    <property type="match status" value="1"/>
</dbReference>
<dbReference type="Proteomes" id="UP000306102">
    <property type="component" value="Unassembled WGS sequence"/>
</dbReference>
<dbReference type="PANTHER" id="PTHR32010">
    <property type="entry name" value="PHOTOSYSTEM II STABILITY/ASSEMBLY FACTOR HCF136, CHLOROPLASTIC"/>
    <property type="match status" value="1"/>
</dbReference>
<dbReference type="PANTHER" id="PTHR32010:SF18">
    <property type="entry name" value="DUF789 FAMILY PROTEIN"/>
    <property type="match status" value="1"/>
</dbReference>
<reference evidence="2 3" key="1">
    <citation type="journal article" date="2018" name="Proc. Natl. Acad. Sci. U.S.A.">
        <title>Draft genome sequence of Camellia sinensis var. sinensis provides insights into the evolution of the tea genome and tea quality.</title>
        <authorList>
            <person name="Wei C."/>
            <person name="Yang H."/>
            <person name="Wang S."/>
            <person name="Zhao J."/>
            <person name="Liu C."/>
            <person name="Gao L."/>
            <person name="Xia E."/>
            <person name="Lu Y."/>
            <person name="Tai Y."/>
            <person name="She G."/>
            <person name="Sun J."/>
            <person name="Cao H."/>
            <person name="Tong W."/>
            <person name="Gao Q."/>
            <person name="Li Y."/>
            <person name="Deng W."/>
            <person name="Jiang X."/>
            <person name="Wang W."/>
            <person name="Chen Q."/>
            <person name="Zhang S."/>
            <person name="Li H."/>
            <person name="Wu J."/>
            <person name="Wang P."/>
            <person name="Li P."/>
            <person name="Shi C."/>
            <person name="Zheng F."/>
            <person name="Jian J."/>
            <person name="Huang B."/>
            <person name="Shan D."/>
            <person name="Shi M."/>
            <person name="Fang C."/>
            <person name="Yue Y."/>
            <person name="Li F."/>
            <person name="Li D."/>
            <person name="Wei S."/>
            <person name="Han B."/>
            <person name="Jiang C."/>
            <person name="Yin Y."/>
            <person name="Xia T."/>
            <person name="Zhang Z."/>
            <person name="Bennetzen J.L."/>
            <person name="Zhao S."/>
            <person name="Wan X."/>
        </authorList>
    </citation>
    <scope>NUCLEOTIDE SEQUENCE [LARGE SCALE GENOMIC DNA]</scope>
    <source>
        <strain evidence="3">cv. Shuchazao</strain>
        <tissue evidence="2">Leaf</tissue>
    </source>
</reference>
<protein>
    <submittedName>
        <fullName evidence="2">Uncharacterized protein</fullName>
    </submittedName>
</protein>
<accession>A0A4S4D3T7</accession>
<gene>
    <name evidence="2" type="ORF">TEA_024516</name>
</gene>
<evidence type="ECO:0000313" key="2">
    <source>
        <dbReference type="EMBL" id="THF95865.1"/>
    </source>
</evidence>
<evidence type="ECO:0000313" key="3">
    <source>
        <dbReference type="Proteomes" id="UP000306102"/>
    </source>
</evidence>
<dbReference type="InterPro" id="IPR008507">
    <property type="entry name" value="DUF789"/>
</dbReference>
<feature type="region of interest" description="Disordered" evidence="1">
    <location>
        <begin position="131"/>
        <end position="150"/>
    </location>
</feature>
<keyword evidence="3" id="KW-1185">Reference proteome</keyword>
<name>A0A4S4D3T7_CAMSN</name>
<evidence type="ECO:0000256" key="1">
    <source>
        <dbReference type="SAM" id="MobiDB-lite"/>
    </source>
</evidence>
<organism evidence="2 3">
    <name type="scientific">Camellia sinensis var. sinensis</name>
    <name type="common">China tea</name>
    <dbReference type="NCBI Taxonomy" id="542762"/>
    <lineage>
        <taxon>Eukaryota</taxon>
        <taxon>Viridiplantae</taxon>
        <taxon>Streptophyta</taxon>
        <taxon>Embryophyta</taxon>
        <taxon>Tracheophyta</taxon>
        <taxon>Spermatophyta</taxon>
        <taxon>Magnoliopsida</taxon>
        <taxon>eudicotyledons</taxon>
        <taxon>Gunneridae</taxon>
        <taxon>Pentapetalae</taxon>
        <taxon>asterids</taxon>
        <taxon>Ericales</taxon>
        <taxon>Theaceae</taxon>
        <taxon>Camellia</taxon>
    </lineage>
</organism>
<proteinExistence type="predicted"/>
<dbReference type="AlphaFoldDB" id="A0A4S4D3T7"/>
<sequence length="1190" mass="130229">MDVHASFQDCEVSSLAWRNSDHRYTIFTFFNPEPDGHWRIFALPLQCPDHTGSGSQLKLDGLHLVSPLLVSSVSVDQQKARRGLTTERSCSVKSFTARSFSGSKFQYQSHNKGLANKVSRCNVLPGNSSCKTPFNSSDSSGMIPTGSNATNSSDIYLAKSKVDKAVKRNSKKKARKKGTQNKKLSCDTGSTDFECVHGSSTSETGVSKNTDYGFRPLQHATKLAMSSPEHSGLDNDSEGNGCGTINYSETPKASTSYIDEVNVLEANFMPSEHTSPNSENGVQTVYPEFSILNGVQDTHSKQLSCFNDQRSSVFSETKDSPVLDSISVCSNGDESINAGYDAKLSTKDSGGINLSEASSDISKKGCFSHGNMLNGVEDSYWHTEGTTSCEQGCISGEMARKGKQIKRVPRNSSVSCLSTVGKFYGHSGKENNHSIWQKVQRNDTGECSYGLRKVNSANSQSGIGLKEVPFLRKNCNIAQSSILSTCEDKNQSKVKASRKLKRKPISGLKQELNYYSRKGPYATKASSNVCLKINMQQNEVLDIPAQFTGQKGLNGVSRSRFKIGSQKNGFQTNRVKSTTSKPIQNLEGRPNELEPLHHVCATLSSLNDQTAKRESSSLSGFCDHQDQTELPDGLSTEYHLPGVEEDIKIDKVVCSVEHSKQDHSCGSILQKWIPVGIKDSELARSGHSNSSLLANHNKSAMESCTLENTVREMAYDPNTFTSSINAHVMCSVQDSRDDNGLHSEDEFQIEKCSSQSTCAPKESCVNHAAAKCSSHDLIDQNNSSVENDSSKIAVVLNDAYRAQLASEAVQMATGYPIAEFERLLYSASPVISLPHNFLSCQTCLTDEVFGAPLCRHETPNISLGSLWQWYEKHGTYGLEVRAEDFENSKRLGIDRFAFRAYFVPFLSAVQLFRNCKSYLLESSSRIPGTEACKLDRSSEDSSNSGSLPIFSVLVPQPLIEDTSSLSPRNSVCCSDTSSVCVEGNATIQLDDSTSSDDLELLFEYFEVEQPQQRRPLFEMIKELVRGDGPSQPRAYGDSTKLESVPLNDLHPKSWIPDGSFRAAFLTYHSLGHLVRRSGTSDSFGVGACIVSPVVGLQSYNAQGECWFQLRQSAQCQTTEIPNLNPSGILKERLRTLEQTASLMARAVFDLGSGTFGIGSCILITGTWSSALLARGMCCAVIGFIYQQVKP</sequence>
<dbReference type="EMBL" id="SDRB02013126">
    <property type="protein sequence ID" value="THF95865.1"/>
    <property type="molecule type" value="Genomic_DNA"/>
</dbReference>